<dbReference type="Pfam" id="PF14542">
    <property type="entry name" value="Acetyltransf_CG"/>
    <property type="match status" value="1"/>
</dbReference>
<dbReference type="InterPro" id="IPR031165">
    <property type="entry name" value="GNAT_YJDJ"/>
</dbReference>
<name>A0AAU7GGG5_9MICO</name>
<dbReference type="InterPro" id="IPR016181">
    <property type="entry name" value="Acyl_CoA_acyltransferase"/>
</dbReference>
<dbReference type="PROSITE" id="PS51729">
    <property type="entry name" value="GNAT_YJDJ"/>
    <property type="match status" value="1"/>
</dbReference>
<keyword evidence="2" id="KW-0012">Acyltransferase</keyword>
<keyword evidence="2" id="KW-0808">Transferase</keyword>
<proteinExistence type="predicted"/>
<evidence type="ECO:0000313" key="2">
    <source>
        <dbReference type="EMBL" id="XBM49385.1"/>
    </source>
</evidence>
<gene>
    <name evidence="2" type="ORF">AAME72_05865</name>
</gene>
<dbReference type="EMBL" id="CP157390">
    <property type="protein sequence ID" value="XBM49385.1"/>
    <property type="molecule type" value="Genomic_DNA"/>
</dbReference>
<dbReference type="EC" id="2.3.1.-" evidence="2"/>
<feature type="domain" description="N-acetyltransferase" evidence="1">
    <location>
        <begin position="58"/>
        <end position="144"/>
    </location>
</feature>
<dbReference type="GO" id="GO:0016746">
    <property type="term" value="F:acyltransferase activity"/>
    <property type="evidence" value="ECO:0007669"/>
    <property type="project" value="UniProtKB-KW"/>
</dbReference>
<dbReference type="RefSeq" id="WP_348789303.1">
    <property type="nucleotide sequence ID" value="NZ_CP157390.1"/>
</dbReference>
<sequence>MNDLNERSAMEYADAAGYPDGLGFLDEGTARLVDEVTTGGARDLDLPSTDADEEVAVLHRVDEQRFVAVLGDREIATIAYHDEGGRYVIYHTYVEPAFRGRGVAADFIADVLDDIREIGRPITPVCPVVAAFIASDPRYADLVR</sequence>
<protein>
    <submittedName>
        <fullName evidence="2">GNAT family N-acetyltransferase</fullName>
        <ecNumber evidence="2">2.3.1.-</ecNumber>
    </submittedName>
</protein>
<dbReference type="PANTHER" id="PTHR31435:SF9">
    <property type="entry name" value="PROTEIN NATD1"/>
    <property type="match status" value="1"/>
</dbReference>
<dbReference type="SUPFAM" id="SSF55729">
    <property type="entry name" value="Acyl-CoA N-acyltransferases (Nat)"/>
    <property type="match status" value="1"/>
</dbReference>
<reference evidence="2" key="1">
    <citation type="submission" date="2024-05" db="EMBL/GenBank/DDBJ databases">
        <title>The Natural Products Discovery Center: Release of the First 8490 Sequenced Strains for Exploring Actinobacteria Biosynthetic Diversity.</title>
        <authorList>
            <person name="Kalkreuter E."/>
            <person name="Kautsar S.A."/>
            <person name="Yang D."/>
            <person name="Bader C.D."/>
            <person name="Teijaro C.N."/>
            <person name="Fluegel L."/>
            <person name="Davis C.M."/>
            <person name="Simpson J.R."/>
            <person name="Lauterbach L."/>
            <person name="Steele A.D."/>
            <person name="Gui C."/>
            <person name="Meng S."/>
            <person name="Li G."/>
            <person name="Viehrig K."/>
            <person name="Ye F."/>
            <person name="Su P."/>
            <person name="Kiefer A.F."/>
            <person name="Nichols A."/>
            <person name="Cepeda A.J."/>
            <person name="Yan W."/>
            <person name="Fan B."/>
            <person name="Jiang Y."/>
            <person name="Adhikari A."/>
            <person name="Zheng C.-J."/>
            <person name="Schuster L."/>
            <person name="Cowan T.M."/>
            <person name="Smanski M.J."/>
            <person name="Chevrette M.G."/>
            <person name="de Carvalho L.P.S."/>
            <person name="Shen B."/>
        </authorList>
    </citation>
    <scope>NUCLEOTIDE SEQUENCE</scope>
    <source>
        <strain evidence="2">NPDC080035</strain>
    </source>
</reference>
<dbReference type="CDD" id="cd04301">
    <property type="entry name" value="NAT_SF"/>
    <property type="match status" value="1"/>
</dbReference>
<accession>A0AAU7GGG5</accession>
<dbReference type="AlphaFoldDB" id="A0AAU7GGG5"/>
<organism evidence="2">
    <name type="scientific">Leifsonia sp. NPDC080035</name>
    <dbReference type="NCBI Taxonomy" id="3143936"/>
    <lineage>
        <taxon>Bacteria</taxon>
        <taxon>Bacillati</taxon>
        <taxon>Actinomycetota</taxon>
        <taxon>Actinomycetes</taxon>
        <taxon>Micrococcales</taxon>
        <taxon>Microbacteriaceae</taxon>
        <taxon>Leifsonia</taxon>
    </lineage>
</organism>
<dbReference type="InterPro" id="IPR045057">
    <property type="entry name" value="Gcn5-rel_NAT"/>
</dbReference>
<evidence type="ECO:0000259" key="1">
    <source>
        <dbReference type="PROSITE" id="PS51729"/>
    </source>
</evidence>
<dbReference type="PANTHER" id="PTHR31435">
    <property type="entry name" value="PROTEIN NATD1"/>
    <property type="match status" value="1"/>
</dbReference>
<dbReference type="Gene3D" id="3.40.630.30">
    <property type="match status" value="1"/>
</dbReference>